<feature type="region of interest" description="Disordered" evidence="19">
    <location>
        <begin position="214"/>
        <end position="238"/>
    </location>
</feature>
<feature type="domain" description="RING-type" evidence="21">
    <location>
        <begin position="63"/>
        <end position="107"/>
    </location>
</feature>
<evidence type="ECO:0000256" key="10">
    <source>
        <dbReference type="ARBA" id="ARBA00022833"/>
    </source>
</evidence>
<organism evidence="23 24">
    <name type="scientific">Lentinula edodes</name>
    <name type="common">Shiitake mushroom</name>
    <name type="synonym">Lentinus edodes</name>
    <dbReference type="NCBI Taxonomy" id="5353"/>
    <lineage>
        <taxon>Eukaryota</taxon>
        <taxon>Fungi</taxon>
        <taxon>Dikarya</taxon>
        <taxon>Basidiomycota</taxon>
        <taxon>Agaricomycotina</taxon>
        <taxon>Agaricomycetes</taxon>
        <taxon>Agaricomycetidae</taxon>
        <taxon>Agaricales</taxon>
        <taxon>Marasmiineae</taxon>
        <taxon>Omphalotaceae</taxon>
        <taxon>Lentinula</taxon>
    </lineage>
</organism>
<dbReference type="InterPro" id="IPR011009">
    <property type="entry name" value="Kinase-like_dom_sf"/>
</dbReference>
<evidence type="ECO:0000259" key="22">
    <source>
        <dbReference type="PROSITE" id="PS51285"/>
    </source>
</evidence>
<dbReference type="AlphaFoldDB" id="A0A1Q3EF46"/>
<evidence type="ECO:0000256" key="9">
    <source>
        <dbReference type="ARBA" id="ARBA00022777"/>
    </source>
</evidence>
<feature type="domain" description="AGC-kinase C-terminal" evidence="22">
    <location>
        <begin position="782"/>
        <end position="847"/>
    </location>
</feature>
<dbReference type="GO" id="GO:0004691">
    <property type="term" value="F:cAMP-dependent protein kinase activity"/>
    <property type="evidence" value="ECO:0007669"/>
    <property type="project" value="UniProtKB-EC"/>
</dbReference>
<evidence type="ECO:0000256" key="17">
    <source>
        <dbReference type="PROSITE-ProRule" id="PRU00175"/>
    </source>
</evidence>
<evidence type="ECO:0000256" key="6">
    <source>
        <dbReference type="ARBA" id="ARBA00022723"/>
    </source>
</evidence>
<comment type="catalytic activity">
    <reaction evidence="16">
        <text>L-seryl-[protein] + ATP = O-phospho-L-seryl-[protein] + ADP + H(+)</text>
        <dbReference type="Rhea" id="RHEA:17989"/>
        <dbReference type="Rhea" id="RHEA-COMP:9863"/>
        <dbReference type="Rhea" id="RHEA-COMP:11604"/>
        <dbReference type="ChEBI" id="CHEBI:15378"/>
        <dbReference type="ChEBI" id="CHEBI:29999"/>
        <dbReference type="ChEBI" id="CHEBI:30616"/>
        <dbReference type="ChEBI" id="CHEBI:83421"/>
        <dbReference type="ChEBI" id="CHEBI:456216"/>
        <dbReference type="EC" id="2.7.11.11"/>
    </reaction>
</comment>
<proteinExistence type="predicted"/>
<dbReference type="Proteomes" id="UP000188533">
    <property type="component" value="Unassembled WGS sequence"/>
</dbReference>
<dbReference type="SUPFAM" id="SSF57850">
    <property type="entry name" value="RING/U-box"/>
    <property type="match status" value="1"/>
</dbReference>
<keyword evidence="10" id="KW-0862">Zinc</keyword>
<dbReference type="Pfam" id="PF00069">
    <property type="entry name" value="Pkinase"/>
    <property type="match status" value="1"/>
</dbReference>
<comment type="subcellular location">
    <subcellularLocation>
        <location evidence="1">Nucleus</location>
    </subcellularLocation>
</comment>
<dbReference type="NCBIfam" id="TIGR00570">
    <property type="entry name" value="cdk7"/>
    <property type="match status" value="1"/>
</dbReference>
<dbReference type="GO" id="GO:0005829">
    <property type="term" value="C:cytosol"/>
    <property type="evidence" value="ECO:0007669"/>
    <property type="project" value="TreeGrafter"/>
</dbReference>
<keyword evidence="6" id="KW-0479">Metal-binding</keyword>
<dbReference type="GO" id="GO:0061575">
    <property type="term" value="F:cyclin-dependent protein serine/threonine kinase activator activity"/>
    <property type="evidence" value="ECO:0007669"/>
    <property type="project" value="InterPro"/>
</dbReference>
<dbReference type="PROSITE" id="PS51285">
    <property type="entry name" value="AGC_KINASE_CTER"/>
    <property type="match status" value="1"/>
</dbReference>
<dbReference type="InterPro" id="IPR013083">
    <property type="entry name" value="Znf_RING/FYVE/PHD"/>
</dbReference>
<reference evidence="23 24" key="1">
    <citation type="submission" date="2016-08" db="EMBL/GenBank/DDBJ databases">
        <authorList>
            <consortium name="Lentinula edodes genome sequencing consortium"/>
            <person name="Sakamoto Y."/>
            <person name="Nakade K."/>
            <person name="Sato S."/>
            <person name="Yoshida Y."/>
            <person name="Miyazaki K."/>
            <person name="Natsume S."/>
            <person name="Konno N."/>
        </authorList>
    </citation>
    <scope>NUCLEOTIDE SEQUENCE [LARGE SCALE GENOMIC DNA]</scope>
    <source>
        <strain evidence="23 24">NBRC 111202</strain>
    </source>
</reference>
<keyword evidence="12" id="KW-0539">Nucleus</keyword>
<dbReference type="InterPro" id="IPR008271">
    <property type="entry name" value="Ser/Thr_kinase_AS"/>
</dbReference>
<feature type="compositionally biased region" description="Basic and acidic residues" evidence="19">
    <location>
        <begin position="227"/>
        <end position="238"/>
    </location>
</feature>
<keyword evidence="24" id="KW-1185">Reference proteome</keyword>
<evidence type="ECO:0000256" key="18">
    <source>
        <dbReference type="PROSITE-ProRule" id="PRU10141"/>
    </source>
</evidence>
<feature type="binding site" evidence="18">
    <location>
        <position position="556"/>
    </location>
    <ligand>
        <name>ATP</name>
        <dbReference type="ChEBI" id="CHEBI:30616"/>
    </ligand>
</feature>
<evidence type="ECO:0000256" key="14">
    <source>
        <dbReference type="ARBA" id="ARBA00033277"/>
    </source>
</evidence>
<accession>A0A1Q3EF46</accession>
<dbReference type="PANTHER" id="PTHR24353:SF37">
    <property type="entry name" value="CAMP-DEPENDENT PROTEIN KINASE CATALYTIC SUBUNIT PRKX"/>
    <property type="match status" value="1"/>
</dbReference>
<dbReference type="InterPro" id="IPR017907">
    <property type="entry name" value="Znf_RING_CS"/>
</dbReference>
<evidence type="ECO:0000256" key="2">
    <source>
        <dbReference type="ARBA" id="ARBA00012444"/>
    </source>
</evidence>
<evidence type="ECO:0000256" key="15">
    <source>
        <dbReference type="ARBA" id="ARBA00047292"/>
    </source>
</evidence>
<dbReference type="GO" id="GO:0009653">
    <property type="term" value="P:anatomical structure morphogenesis"/>
    <property type="evidence" value="ECO:0007669"/>
    <property type="project" value="UniProtKB-ARBA"/>
</dbReference>
<evidence type="ECO:0000313" key="23">
    <source>
        <dbReference type="EMBL" id="GAW05808.1"/>
    </source>
</evidence>
<dbReference type="InterPro" id="IPR000961">
    <property type="entry name" value="AGC-kinase_C"/>
</dbReference>
<evidence type="ECO:0000256" key="5">
    <source>
        <dbReference type="ARBA" id="ARBA00022679"/>
    </source>
</evidence>
<evidence type="ECO:0000256" key="12">
    <source>
        <dbReference type="ARBA" id="ARBA00023242"/>
    </source>
</evidence>
<dbReference type="Pfam" id="PF17121">
    <property type="entry name" value="zf-C3HC4_5"/>
    <property type="match status" value="1"/>
</dbReference>
<evidence type="ECO:0000256" key="1">
    <source>
        <dbReference type="ARBA" id="ARBA00004123"/>
    </source>
</evidence>
<evidence type="ECO:0000256" key="19">
    <source>
        <dbReference type="SAM" id="MobiDB-lite"/>
    </source>
</evidence>
<dbReference type="PROSITE" id="PS50011">
    <property type="entry name" value="PROTEIN_KINASE_DOM"/>
    <property type="match status" value="1"/>
</dbReference>
<dbReference type="SMART" id="SM00184">
    <property type="entry name" value="RING"/>
    <property type="match status" value="1"/>
</dbReference>
<keyword evidence="8 17" id="KW-0863">Zinc-finger</keyword>
<dbReference type="GO" id="GO:0070985">
    <property type="term" value="C:transcription factor TFIIK complex"/>
    <property type="evidence" value="ECO:0007669"/>
    <property type="project" value="UniProtKB-ARBA"/>
</dbReference>
<gene>
    <name evidence="23" type="ORF">LENED_007688</name>
</gene>
<dbReference type="FunFam" id="3.30.200.20:FF:000042">
    <property type="entry name" value="Aurora kinase A"/>
    <property type="match status" value="1"/>
</dbReference>
<dbReference type="Gene3D" id="1.10.510.10">
    <property type="entry name" value="Transferase(Phosphotransferase) domain 1"/>
    <property type="match status" value="1"/>
</dbReference>
<evidence type="ECO:0000256" key="13">
    <source>
        <dbReference type="ARBA" id="ARBA00029873"/>
    </source>
</evidence>
<evidence type="ECO:0000259" key="20">
    <source>
        <dbReference type="PROSITE" id="PS50011"/>
    </source>
</evidence>
<evidence type="ECO:0000256" key="3">
    <source>
        <dbReference type="ARBA" id="ARBA00022257"/>
    </source>
</evidence>
<evidence type="ECO:0000256" key="16">
    <source>
        <dbReference type="ARBA" id="ARBA00047454"/>
    </source>
</evidence>
<keyword evidence="7 18" id="KW-0547">Nucleotide-binding</keyword>
<dbReference type="SMART" id="SM00220">
    <property type="entry name" value="S_TKc"/>
    <property type="match status" value="1"/>
</dbReference>
<dbReference type="GO" id="GO:0005524">
    <property type="term" value="F:ATP binding"/>
    <property type="evidence" value="ECO:0007669"/>
    <property type="project" value="UniProtKB-UniRule"/>
</dbReference>
<dbReference type="CDD" id="cd05580">
    <property type="entry name" value="STKc_PKA_like"/>
    <property type="match status" value="1"/>
</dbReference>
<dbReference type="InterPro" id="IPR000719">
    <property type="entry name" value="Prot_kinase_dom"/>
</dbReference>
<dbReference type="Gene3D" id="3.30.40.10">
    <property type="entry name" value="Zinc/RING finger domain, C3HC4 (zinc finger)"/>
    <property type="match status" value="1"/>
</dbReference>
<evidence type="ECO:0000313" key="24">
    <source>
        <dbReference type="Proteomes" id="UP000188533"/>
    </source>
</evidence>
<dbReference type="GO" id="GO:0008270">
    <property type="term" value="F:zinc ion binding"/>
    <property type="evidence" value="ECO:0007669"/>
    <property type="project" value="UniProtKB-KW"/>
</dbReference>
<feature type="compositionally biased region" description="Low complexity" evidence="19">
    <location>
        <begin position="20"/>
        <end position="40"/>
    </location>
</feature>
<dbReference type="InterPro" id="IPR015877">
    <property type="entry name" value="MAT1_centre"/>
</dbReference>
<keyword evidence="4" id="KW-0723">Serine/threonine-protein kinase</keyword>
<protein>
    <recommendedName>
        <fullName evidence="3">RNA polymerase II transcription factor B subunit 3</fullName>
        <ecNumber evidence="2">2.7.11.11</ecNumber>
    </recommendedName>
    <alternativeName>
        <fullName evidence="14">RNA polymerase II transcription factor B 38 kDa subunit</fullName>
    </alternativeName>
    <alternativeName>
        <fullName evidence="13">RNA polymerase II transcription factor B p38 subunit</fullName>
    </alternativeName>
</protein>
<feature type="region of interest" description="Disordered" evidence="19">
    <location>
        <begin position="13"/>
        <end position="47"/>
    </location>
</feature>
<dbReference type="SUPFAM" id="SSF56112">
    <property type="entry name" value="Protein kinase-like (PK-like)"/>
    <property type="match status" value="1"/>
</dbReference>
<evidence type="ECO:0000256" key="11">
    <source>
        <dbReference type="ARBA" id="ARBA00022840"/>
    </source>
</evidence>
<evidence type="ECO:0000256" key="8">
    <source>
        <dbReference type="ARBA" id="ARBA00022771"/>
    </source>
</evidence>
<feature type="domain" description="Protein kinase" evidence="20">
    <location>
        <begin position="521"/>
        <end position="781"/>
    </location>
</feature>
<dbReference type="GO" id="GO:0006289">
    <property type="term" value="P:nucleotide-excision repair"/>
    <property type="evidence" value="ECO:0007669"/>
    <property type="project" value="InterPro"/>
</dbReference>
<reference evidence="23 24" key="2">
    <citation type="submission" date="2017-02" db="EMBL/GenBank/DDBJ databases">
        <title>A genome survey and senescence transcriptome analysis in Lentinula edodes.</title>
        <authorList>
            <person name="Sakamoto Y."/>
            <person name="Nakade K."/>
            <person name="Sato S."/>
            <person name="Yoshida Y."/>
            <person name="Miyazaki K."/>
            <person name="Natsume S."/>
            <person name="Konno N."/>
        </authorList>
    </citation>
    <scope>NUCLEOTIDE SEQUENCE [LARGE SCALE GENOMIC DNA]</scope>
    <source>
        <strain evidence="23 24">NBRC 111202</strain>
    </source>
</reference>
<dbReference type="Pfam" id="PF06391">
    <property type="entry name" value="MAT1"/>
    <property type="match status" value="1"/>
</dbReference>
<keyword evidence="9 23" id="KW-0418">Kinase</keyword>
<comment type="catalytic activity">
    <reaction evidence="15">
        <text>L-threonyl-[protein] + ATP = O-phospho-L-threonyl-[protein] + ADP + H(+)</text>
        <dbReference type="Rhea" id="RHEA:46608"/>
        <dbReference type="Rhea" id="RHEA-COMP:11060"/>
        <dbReference type="Rhea" id="RHEA-COMP:11605"/>
        <dbReference type="ChEBI" id="CHEBI:15378"/>
        <dbReference type="ChEBI" id="CHEBI:30013"/>
        <dbReference type="ChEBI" id="CHEBI:30616"/>
        <dbReference type="ChEBI" id="CHEBI:61977"/>
        <dbReference type="ChEBI" id="CHEBI:456216"/>
        <dbReference type="EC" id="2.7.11.11"/>
    </reaction>
</comment>
<dbReference type="InterPro" id="IPR017441">
    <property type="entry name" value="Protein_kinase_ATP_BS"/>
</dbReference>
<name>A0A1Q3EF46_LENED</name>
<dbReference type="PROSITE" id="PS00108">
    <property type="entry name" value="PROTEIN_KINASE_ST"/>
    <property type="match status" value="1"/>
</dbReference>
<dbReference type="PROSITE" id="PS50089">
    <property type="entry name" value="ZF_RING_2"/>
    <property type="match status" value="1"/>
</dbReference>
<dbReference type="FunFam" id="1.10.510.10:FF:000005">
    <property type="entry name" value="cAMP-dependent protein kinase catalytic subunit alpha"/>
    <property type="match status" value="1"/>
</dbReference>
<dbReference type="CDD" id="cd16573">
    <property type="entry name" value="RING-HC_TFB3-like"/>
    <property type="match status" value="1"/>
</dbReference>
<keyword evidence="11 18" id="KW-0067">ATP-binding</keyword>
<evidence type="ECO:0000259" key="21">
    <source>
        <dbReference type="PROSITE" id="PS50089"/>
    </source>
</evidence>
<comment type="caution">
    <text evidence="23">The sequence shown here is derived from an EMBL/GenBank/DDBJ whole genome shotgun (WGS) entry which is preliminary data.</text>
</comment>
<dbReference type="STRING" id="5353.A0A1Q3EF46"/>
<dbReference type="PROSITE" id="PS00518">
    <property type="entry name" value="ZF_RING_1"/>
    <property type="match status" value="1"/>
</dbReference>
<dbReference type="FunFam" id="3.30.40.10:FF:000037">
    <property type="entry name" value="Cdk-activating kinase assembly factor MAT1, centre"/>
    <property type="match status" value="1"/>
</dbReference>
<dbReference type="EC" id="2.7.11.11" evidence="2"/>
<keyword evidence="5" id="KW-0808">Transferase</keyword>
<dbReference type="PROSITE" id="PS00107">
    <property type="entry name" value="PROTEIN_KINASE_ATP"/>
    <property type="match status" value="1"/>
</dbReference>
<dbReference type="InterPro" id="IPR001841">
    <property type="entry name" value="Znf_RING"/>
</dbReference>
<sequence>MATKSNYGWLQGRTVRKGGHSSSNSHTRSSTPQVQSTSTTIFGGGIKDPSGRTSEYFSMDDQCPVCKSDRYLNPKLRLLVSSCYHKMCESCIDRLFTLGPAPCPICNKVLRKLAFSPQTFEDLGVEKEVAVRRRIAKEFNKRLEDFDDLRSYNDYLEEVEDIAFNLINNIDILATEARIAAYKAANAALTSLNLQREEAEALALKEQEDLERREREARAAQLAQQEQQERDERQREERELIDKLETSQKDAHKIVAKSRIAAAKRSSARAASSSANSGLLGMSFGADYAKLLKTRTNKVTNNVPDEPHVPFQDDWYAYDDLYTVRVDGRGDGFSLNSSGLIFDFTGTLYISSWAYIVTINARGFNNVKKKSSPATANYWCHCYLQRSALWLALDISKCCFLHPSAVQDVPITPPLSPGQTEPVDIDMEDDADIEVLDMNADEGRASSNTTEIAVGDNSALSPVPTSAMAPRKSREAIDISRVRENQALSHPMGGPEGHRPLKLLEDEEVHLQKGGVKLTDFEVRGTLGTGTFGRVLLVRHRSSSNDPSSQSHFALKVLRKTEIVRLRQVEHVNAERYILSRVHHPFIVDLFATFQDSLNVYMLMSYIPGGELFTHLRRAQRFTPDVTRFYLATIILALKYLHSYNIIYRDLKPENLLLDSRGYLRLTDFGFAKIVDDRTWTLCGTPEYLAPEIIQSDGHGKAADWWACGVLCYEMLVGYPPFYDESPYGIYEKILNGHIHWPRGMDPLSRSLVRAFLNPDRTQRLGNMIGGPQDILDHPWFRGVDWDALERREINAPIIPHTSSSDDTRHFLHLPFPPAAEIPGLIQEETTSAIQRFDPIAYQFLEF</sequence>
<evidence type="ECO:0000256" key="7">
    <source>
        <dbReference type="ARBA" id="ARBA00022741"/>
    </source>
</evidence>
<dbReference type="PANTHER" id="PTHR24353">
    <property type="entry name" value="CYCLIC NUCLEOTIDE-DEPENDENT PROTEIN KINASE"/>
    <property type="match status" value="1"/>
</dbReference>
<dbReference type="EMBL" id="BDGU01000270">
    <property type="protein sequence ID" value="GAW05808.1"/>
    <property type="molecule type" value="Genomic_DNA"/>
</dbReference>
<dbReference type="GO" id="GO:0005952">
    <property type="term" value="C:cAMP-dependent protein kinase complex"/>
    <property type="evidence" value="ECO:0007669"/>
    <property type="project" value="TreeGrafter"/>
</dbReference>
<dbReference type="Gene3D" id="3.30.200.20">
    <property type="entry name" value="Phosphorylase Kinase, domain 1"/>
    <property type="match status" value="1"/>
</dbReference>
<evidence type="ECO:0000256" key="4">
    <source>
        <dbReference type="ARBA" id="ARBA00022527"/>
    </source>
</evidence>
<dbReference type="InterPro" id="IPR004575">
    <property type="entry name" value="MAT1/Tfb3"/>
</dbReference>